<evidence type="ECO:0000256" key="3">
    <source>
        <dbReference type="ARBA" id="ARBA00022650"/>
    </source>
</evidence>
<evidence type="ECO:0000313" key="10">
    <source>
        <dbReference type="EMBL" id="SJZ49626.1"/>
    </source>
</evidence>
<dbReference type="GO" id="GO:0005524">
    <property type="term" value="F:ATP binding"/>
    <property type="evidence" value="ECO:0007669"/>
    <property type="project" value="UniProtKB-KW"/>
</dbReference>
<dbReference type="InterPro" id="IPR011529">
    <property type="entry name" value="Glu_5kinase"/>
</dbReference>
<keyword evidence="1 8" id="KW-0963">Cytoplasm</keyword>
<dbReference type="CDD" id="cd04242">
    <property type="entry name" value="AAK_G5K_ProB"/>
    <property type="match status" value="1"/>
</dbReference>
<dbReference type="SMART" id="SM00359">
    <property type="entry name" value="PUA"/>
    <property type="match status" value="1"/>
</dbReference>
<dbReference type="GO" id="GO:0055129">
    <property type="term" value="P:L-proline biosynthetic process"/>
    <property type="evidence" value="ECO:0007669"/>
    <property type="project" value="UniProtKB-UniRule"/>
</dbReference>
<name>A0A1T4L4I9_9FIRM</name>
<comment type="subcellular location">
    <subcellularLocation>
        <location evidence="8">Cytoplasm</location>
    </subcellularLocation>
</comment>
<dbReference type="InterPro" id="IPR001048">
    <property type="entry name" value="Asp/Glu/Uridylate_kinase"/>
</dbReference>
<evidence type="ECO:0000256" key="8">
    <source>
        <dbReference type="HAMAP-Rule" id="MF_00456"/>
    </source>
</evidence>
<dbReference type="PANTHER" id="PTHR43654">
    <property type="entry name" value="GLUTAMATE 5-KINASE"/>
    <property type="match status" value="1"/>
</dbReference>
<feature type="binding site" evidence="8">
    <location>
        <position position="157"/>
    </location>
    <ligand>
        <name>substrate</name>
    </ligand>
</feature>
<dbReference type="InterPro" id="IPR036393">
    <property type="entry name" value="AceGlu_kinase-like_sf"/>
</dbReference>
<keyword evidence="4 8" id="KW-0808">Transferase</keyword>
<comment type="function">
    <text evidence="8">Catalyzes the transfer of a phosphate group to glutamate to form L-glutamate 5-phosphate.</text>
</comment>
<feature type="binding site" evidence="8">
    <location>
        <position position="58"/>
    </location>
    <ligand>
        <name>substrate</name>
    </ligand>
</feature>
<dbReference type="InterPro" id="IPR041739">
    <property type="entry name" value="G5K_ProB"/>
</dbReference>
<dbReference type="Gene3D" id="2.30.130.10">
    <property type="entry name" value="PUA domain"/>
    <property type="match status" value="1"/>
</dbReference>
<dbReference type="Gene3D" id="3.40.1160.10">
    <property type="entry name" value="Acetylglutamate kinase-like"/>
    <property type="match status" value="2"/>
</dbReference>
<evidence type="ECO:0000256" key="2">
    <source>
        <dbReference type="ARBA" id="ARBA00022605"/>
    </source>
</evidence>
<evidence type="ECO:0000256" key="4">
    <source>
        <dbReference type="ARBA" id="ARBA00022679"/>
    </source>
</evidence>
<dbReference type="GO" id="GO:0005829">
    <property type="term" value="C:cytosol"/>
    <property type="evidence" value="ECO:0007669"/>
    <property type="project" value="TreeGrafter"/>
</dbReference>
<dbReference type="UniPathway" id="UPA00098">
    <property type="reaction ID" value="UER00359"/>
</dbReference>
<keyword evidence="5 8" id="KW-0547">Nucleotide-binding</keyword>
<dbReference type="Proteomes" id="UP000189933">
    <property type="component" value="Unassembled WGS sequence"/>
</dbReference>
<dbReference type="GO" id="GO:0004349">
    <property type="term" value="F:glutamate 5-kinase activity"/>
    <property type="evidence" value="ECO:0007669"/>
    <property type="project" value="UniProtKB-UniRule"/>
</dbReference>
<comment type="similarity">
    <text evidence="8">Belongs to the glutamate 5-kinase family.</text>
</comment>
<feature type="binding site" evidence="8">
    <location>
        <begin position="177"/>
        <end position="178"/>
    </location>
    <ligand>
        <name>ATP</name>
        <dbReference type="ChEBI" id="CHEBI:30616"/>
    </ligand>
</feature>
<dbReference type="GO" id="GO:0003723">
    <property type="term" value="F:RNA binding"/>
    <property type="evidence" value="ECO:0007669"/>
    <property type="project" value="InterPro"/>
</dbReference>
<protein>
    <recommendedName>
        <fullName evidence="8">Glutamate 5-kinase</fullName>
        <ecNumber evidence="8">2.7.2.11</ecNumber>
    </recommendedName>
    <alternativeName>
        <fullName evidence="8">Gamma-glutamyl kinase</fullName>
        <shortName evidence="8">GK</shortName>
    </alternativeName>
</protein>
<dbReference type="PROSITE" id="PS00902">
    <property type="entry name" value="GLUTAMATE_5_KINASE"/>
    <property type="match status" value="1"/>
</dbReference>
<evidence type="ECO:0000256" key="5">
    <source>
        <dbReference type="ARBA" id="ARBA00022741"/>
    </source>
</evidence>
<feature type="binding site" evidence="8">
    <location>
        <position position="18"/>
    </location>
    <ligand>
        <name>ATP</name>
        <dbReference type="ChEBI" id="CHEBI:30616"/>
    </ligand>
</feature>
<dbReference type="RefSeq" id="WP_078664179.1">
    <property type="nucleotide sequence ID" value="NZ_FUXM01000001.1"/>
</dbReference>
<keyword evidence="3 8" id="KW-0641">Proline biosynthesis</keyword>
<accession>A0A1T4L4I9</accession>
<dbReference type="InterPro" id="IPR002478">
    <property type="entry name" value="PUA"/>
</dbReference>
<dbReference type="PROSITE" id="PS50890">
    <property type="entry name" value="PUA"/>
    <property type="match status" value="1"/>
</dbReference>
<dbReference type="EMBL" id="FUXM01000001">
    <property type="protein sequence ID" value="SJZ49626.1"/>
    <property type="molecule type" value="Genomic_DNA"/>
</dbReference>
<evidence type="ECO:0000256" key="6">
    <source>
        <dbReference type="ARBA" id="ARBA00022777"/>
    </source>
</evidence>
<dbReference type="FunFam" id="2.30.130.10:FF:000007">
    <property type="entry name" value="Glutamate 5-kinase"/>
    <property type="match status" value="1"/>
</dbReference>
<gene>
    <name evidence="8" type="primary">proB</name>
    <name evidence="10" type="ORF">SAMN02745885_00016</name>
</gene>
<dbReference type="PRINTS" id="PR00474">
    <property type="entry name" value="GLU5KINASE"/>
</dbReference>
<comment type="catalytic activity">
    <reaction evidence="8">
        <text>L-glutamate + ATP = L-glutamyl 5-phosphate + ADP</text>
        <dbReference type="Rhea" id="RHEA:14877"/>
        <dbReference type="ChEBI" id="CHEBI:29985"/>
        <dbReference type="ChEBI" id="CHEBI:30616"/>
        <dbReference type="ChEBI" id="CHEBI:58274"/>
        <dbReference type="ChEBI" id="CHEBI:456216"/>
        <dbReference type="EC" id="2.7.2.11"/>
    </reaction>
</comment>
<dbReference type="SUPFAM" id="SSF53633">
    <property type="entry name" value="Carbamate kinase-like"/>
    <property type="match status" value="1"/>
</dbReference>
<keyword evidence="2 8" id="KW-0028">Amino-acid biosynthesis</keyword>
<dbReference type="PIRSF" id="PIRSF000729">
    <property type="entry name" value="GK"/>
    <property type="match status" value="1"/>
</dbReference>
<feature type="binding site" evidence="8">
    <location>
        <begin position="219"/>
        <end position="225"/>
    </location>
    <ligand>
        <name>ATP</name>
        <dbReference type="ChEBI" id="CHEBI:30616"/>
    </ligand>
</feature>
<keyword evidence="6 8" id="KW-0418">Kinase</keyword>
<proteinExistence type="inferred from homology"/>
<dbReference type="Pfam" id="PF01472">
    <property type="entry name" value="PUA"/>
    <property type="match status" value="1"/>
</dbReference>
<sequence length="376" mass="40668">MVEERKRYLKQVKRVVVKVGSSTLTHSSGRLNLQHMEALVHQLADLHNRGLQVILVTSGAVGAGIGKLGLKRRPRTIPEKQAAAAVGQGILLHMYEKLFAEYGQTVAQILLTREDVAHRSRFLNARNALFTLLKLEVIPIINENDAVAVEEIKFGDNDTLSALVASLVEADLLILLSDIAGLYEADPRSQPDARLLNWVAEITPEIEAMAGGAGTQLGTGGMATKIQAAKIAVSSGTAMVIADGSRPGVIQDILAGEEVGTWFKPQDHPLQARKRWIAFSPGVKGRLVVDDGAVRALVKGRKSLLASGLLAVEGSFSEGQVVTVVDREGREIARGLVNYSATELEQIKGLKTEAIERLLGHKNYDEVIHRDNLVVL</sequence>
<keyword evidence="7 8" id="KW-0067">ATP-binding</keyword>
<feature type="domain" description="PUA" evidence="9">
    <location>
        <begin position="285"/>
        <end position="368"/>
    </location>
</feature>
<dbReference type="AlphaFoldDB" id="A0A1T4L4I9"/>
<organism evidence="10 11">
    <name type="scientific">Carboxydocella sporoproducens DSM 16521</name>
    <dbReference type="NCBI Taxonomy" id="1121270"/>
    <lineage>
        <taxon>Bacteria</taxon>
        <taxon>Bacillati</taxon>
        <taxon>Bacillota</taxon>
        <taxon>Clostridia</taxon>
        <taxon>Eubacteriales</taxon>
        <taxon>Clostridiales Family XVI. Incertae Sedis</taxon>
        <taxon>Carboxydocella</taxon>
    </lineage>
</organism>
<dbReference type="InterPro" id="IPR036974">
    <property type="entry name" value="PUA_sf"/>
</dbReference>
<dbReference type="NCBIfam" id="TIGR01027">
    <property type="entry name" value="proB"/>
    <property type="match status" value="1"/>
</dbReference>
<dbReference type="CDD" id="cd21157">
    <property type="entry name" value="PUA_G5K"/>
    <property type="match status" value="1"/>
</dbReference>
<evidence type="ECO:0000256" key="7">
    <source>
        <dbReference type="ARBA" id="ARBA00022840"/>
    </source>
</evidence>
<dbReference type="Pfam" id="PF00696">
    <property type="entry name" value="AA_kinase"/>
    <property type="match status" value="1"/>
</dbReference>
<comment type="pathway">
    <text evidence="8">Amino-acid biosynthesis; L-proline biosynthesis; L-glutamate 5-semialdehyde from L-glutamate: step 1/2.</text>
</comment>
<evidence type="ECO:0000259" key="9">
    <source>
        <dbReference type="SMART" id="SM00359"/>
    </source>
</evidence>
<feature type="binding site" evidence="8">
    <location>
        <position position="145"/>
    </location>
    <ligand>
        <name>substrate</name>
    </ligand>
</feature>
<dbReference type="SUPFAM" id="SSF88697">
    <property type="entry name" value="PUA domain-like"/>
    <property type="match status" value="1"/>
</dbReference>
<reference evidence="11" key="1">
    <citation type="submission" date="2017-02" db="EMBL/GenBank/DDBJ databases">
        <authorList>
            <person name="Varghese N."/>
            <person name="Submissions S."/>
        </authorList>
    </citation>
    <scope>NUCLEOTIDE SEQUENCE [LARGE SCALE GENOMIC DNA]</scope>
    <source>
        <strain evidence="11">DSM 16521</strain>
    </source>
</reference>
<dbReference type="OrthoDB" id="9804434at2"/>
<dbReference type="InterPro" id="IPR015947">
    <property type="entry name" value="PUA-like_sf"/>
</dbReference>
<dbReference type="HAMAP" id="MF_00456">
    <property type="entry name" value="ProB"/>
    <property type="match status" value="1"/>
</dbReference>
<dbReference type="InterPro" id="IPR001057">
    <property type="entry name" value="Glu/AcGlu_kinase"/>
</dbReference>
<dbReference type="FunFam" id="3.40.1160.10:FF:000018">
    <property type="entry name" value="Glutamate 5-kinase"/>
    <property type="match status" value="1"/>
</dbReference>
<dbReference type="EC" id="2.7.2.11" evidence="8"/>
<keyword evidence="11" id="KW-1185">Reference proteome</keyword>
<dbReference type="InterPro" id="IPR019797">
    <property type="entry name" value="Glutamate_5-kinase_CS"/>
</dbReference>
<evidence type="ECO:0000313" key="11">
    <source>
        <dbReference type="Proteomes" id="UP000189933"/>
    </source>
</evidence>
<dbReference type="InterPro" id="IPR005715">
    <property type="entry name" value="Glu_5kinase/COase_Synthase"/>
</dbReference>
<evidence type="ECO:0000256" key="1">
    <source>
        <dbReference type="ARBA" id="ARBA00022490"/>
    </source>
</evidence>
<dbReference type="PANTHER" id="PTHR43654:SF1">
    <property type="entry name" value="ISOPENTENYL PHOSPHATE KINASE"/>
    <property type="match status" value="1"/>
</dbReference>